<dbReference type="AlphaFoldDB" id="U4U2C3"/>
<evidence type="ECO:0000256" key="1">
    <source>
        <dbReference type="ARBA" id="ARBA00004496"/>
    </source>
</evidence>
<evidence type="ECO:0000256" key="2">
    <source>
        <dbReference type="ARBA" id="ARBA00022490"/>
    </source>
</evidence>
<dbReference type="Pfam" id="PF24797">
    <property type="entry name" value="Beta-prop_WDR35_TULP_N"/>
    <property type="match status" value="1"/>
</dbReference>
<evidence type="ECO:0000256" key="4">
    <source>
        <dbReference type="ARBA" id="ARBA00022737"/>
    </source>
</evidence>
<evidence type="ECO:0000313" key="9">
    <source>
        <dbReference type="Proteomes" id="UP000030742"/>
    </source>
</evidence>
<feature type="repeat" description="WD" evidence="5">
    <location>
        <begin position="81"/>
        <end position="112"/>
    </location>
</feature>
<dbReference type="InterPro" id="IPR001680">
    <property type="entry name" value="WD40_rpt"/>
</dbReference>
<evidence type="ECO:0000256" key="3">
    <source>
        <dbReference type="ARBA" id="ARBA00022574"/>
    </source>
</evidence>
<dbReference type="SUPFAM" id="SSF50978">
    <property type="entry name" value="WD40 repeat-like"/>
    <property type="match status" value="1"/>
</dbReference>
<feature type="compositionally biased region" description="Polar residues" evidence="6">
    <location>
        <begin position="712"/>
        <end position="726"/>
    </location>
</feature>
<dbReference type="OrthoDB" id="8775810at2759"/>
<dbReference type="EMBL" id="KB631924">
    <property type="protein sequence ID" value="ERL87217.1"/>
    <property type="molecule type" value="Genomic_DNA"/>
</dbReference>
<feature type="domain" description="SOCS box" evidence="7">
    <location>
        <begin position="369"/>
        <end position="419"/>
    </location>
</feature>
<feature type="region of interest" description="Disordered" evidence="6">
    <location>
        <begin position="806"/>
        <end position="847"/>
    </location>
</feature>
<dbReference type="InterPro" id="IPR025659">
    <property type="entry name" value="Tubby-like_C"/>
</dbReference>
<dbReference type="GO" id="GO:0005737">
    <property type="term" value="C:cytoplasm"/>
    <property type="evidence" value="ECO:0007669"/>
    <property type="project" value="UniProtKB-SubCell"/>
</dbReference>
<keyword evidence="4" id="KW-0677">Repeat</keyword>
<feature type="region of interest" description="Disordered" evidence="6">
    <location>
        <begin position="502"/>
        <end position="537"/>
    </location>
</feature>
<dbReference type="Proteomes" id="UP000030742">
    <property type="component" value="Unassembled WGS sequence"/>
</dbReference>
<accession>U4U2C3</accession>
<feature type="compositionally biased region" description="Polar residues" evidence="6">
    <location>
        <begin position="519"/>
        <end position="528"/>
    </location>
</feature>
<keyword evidence="2" id="KW-0963">Cytoplasm</keyword>
<evidence type="ECO:0000256" key="5">
    <source>
        <dbReference type="PROSITE-ProRule" id="PRU00221"/>
    </source>
</evidence>
<feature type="compositionally biased region" description="Basic and acidic residues" evidence="6">
    <location>
        <begin position="831"/>
        <end position="847"/>
    </location>
</feature>
<dbReference type="InterPro" id="IPR015943">
    <property type="entry name" value="WD40/YVTN_repeat-like_dom_sf"/>
</dbReference>
<feature type="compositionally biased region" description="Polar residues" evidence="6">
    <location>
        <begin position="806"/>
        <end position="828"/>
    </location>
</feature>
<dbReference type="STRING" id="77166.U4U2C3"/>
<feature type="compositionally biased region" description="Low complexity" evidence="6">
    <location>
        <begin position="503"/>
        <end position="518"/>
    </location>
</feature>
<reference evidence="8 9" key="1">
    <citation type="journal article" date="2013" name="Genome Biol.">
        <title>Draft genome of the mountain pine beetle, Dendroctonus ponderosae Hopkins, a major forest pest.</title>
        <authorList>
            <person name="Keeling C.I."/>
            <person name="Yuen M.M."/>
            <person name="Liao N.Y."/>
            <person name="Docking T.R."/>
            <person name="Chan S.K."/>
            <person name="Taylor G.A."/>
            <person name="Palmquist D.L."/>
            <person name="Jackman S.D."/>
            <person name="Nguyen A."/>
            <person name="Li M."/>
            <person name="Henderson H."/>
            <person name="Janes J.K."/>
            <person name="Zhao Y."/>
            <person name="Pandoh P."/>
            <person name="Moore R."/>
            <person name="Sperling F.A."/>
            <person name="Huber D.P."/>
            <person name="Birol I."/>
            <person name="Jones S.J."/>
            <person name="Bohlmann J."/>
        </authorList>
    </citation>
    <scope>NUCLEOTIDE SEQUENCE</scope>
</reference>
<dbReference type="InterPro" id="IPR056159">
    <property type="entry name" value="Beta-prop_IFT121_TULP_N"/>
</dbReference>
<sequence>MHLHFERTVNAKSDCRILSLTWMGKVPDELAEEEAWKLNRTNYYQEGWLATGNVRGIVGITFTTSHCKKNVEFPSRTNYNLRGHRSEIILVKWNEPYQKLASCDSSGVIFVWIKYEGRWSIELINDRSTPVTHFAWSHDGRMALICYQDGFVLVGSVAGQRYWSSMLSVDSTITCGIWTPDDQQVYFGTNAGQIVVMDVHGAMVSEVQLGADISITSMAWSCEKFKMEENEFTYSRSGDKRAFLLAVSLQNGYVYLLSTFDDVTPIHIKTGLQGPLCMEWNNSRELLAVAGITEESPTLGPLMEYTNMLQLYSYKGVLLHQVRIPYTQVNMQGRSSHSSTMEGRTFQARVSTLTWGHNDKRLFLATGCQIHIAWVAQRIPSLQLLSRIRLFNLIPSEAMLSRLPLPLRIRNIIGNLYTQTIRCCVPEPSALREFVSRPPTGSVRLHCTMIKHDEDINNSTGICYTLYLEYLGGLVPLLKGKRTSKICPEFVIFDPQVDGAADSSPSKSKSSSSTSPSTANASGGISDSSDSEKEELWPASPLLQRTNWRRNRFCNWRQMTISHYYRNYIQFEQPPLSYVDTLPEQARLVEVTSNLWATKFKIHGLASGVVPSNLGKVTYKTSLLHLQPRQMTLVITELRDDFPIVPDPTFNPNLMNMESCPPIAPMSPRTVALNRQKSHLSSEACSSNSMENHGEDKRLVVDGDDRALIRPQNLSRPNNSQNSTSFIGPLSKPGGQNQKHAISPICCEVSVPALQSPKNAVAPSDTIFDRPSAPTIISYSTTSAATLQVKPSFELANSRKDFSFNIGDQKSTAGRKQAAEASSSQPVHSASKREDGSSKVMATEDKT</sequence>
<organism evidence="8 9">
    <name type="scientific">Dendroctonus ponderosae</name>
    <name type="common">Mountain pine beetle</name>
    <dbReference type="NCBI Taxonomy" id="77166"/>
    <lineage>
        <taxon>Eukaryota</taxon>
        <taxon>Metazoa</taxon>
        <taxon>Ecdysozoa</taxon>
        <taxon>Arthropoda</taxon>
        <taxon>Hexapoda</taxon>
        <taxon>Insecta</taxon>
        <taxon>Pterygota</taxon>
        <taxon>Neoptera</taxon>
        <taxon>Endopterygota</taxon>
        <taxon>Coleoptera</taxon>
        <taxon>Polyphaga</taxon>
        <taxon>Cucujiformia</taxon>
        <taxon>Curculionidae</taxon>
        <taxon>Scolytinae</taxon>
        <taxon>Dendroctonus</taxon>
    </lineage>
</organism>
<gene>
    <name evidence="8" type="ORF">D910_04616</name>
</gene>
<proteinExistence type="predicted"/>
<evidence type="ECO:0000256" key="6">
    <source>
        <dbReference type="SAM" id="MobiDB-lite"/>
    </source>
</evidence>
<keyword evidence="3 5" id="KW-0853">WD repeat</keyword>
<dbReference type="SUPFAM" id="SSF54518">
    <property type="entry name" value="Tubby C-terminal domain-like"/>
    <property type="match status" value="1"/>
</dbReference>
<protein>
    <recommendedName>
        <fullName evidence="7">SOCS box domain-containing protein</fullName>
    </recommendedName>
</protein>
<feature type="region of interest" description="Disordered" evidence="6">
    <location>
        <begin position="710"/>
        <end position="739"/>
    </location>
</feature>
<dbReference type="PANTHER" id="PTHR16517">
    <property type="entry name" value="TUBBY-RELATED"/>
    <property type="match status" value="1"/>
</dbReference>
<dbReference type="SMART" id="SM00320">
    <property type="entry name" value="WD40"/>
    <property type="match status" value="3"/>
</dbReference>
<feature type="non-terminal residue" evidence="8">
    <location>
        <position position="847"/>
    </location>
</feature>
<dbReference type="PROSITE" id="PS50082">
    <property type="entry name" value="WD_REPEATS_2"/>
    <property type="match status" value="1"/>
</dbReference>
<dbReference type="PROSITE" id="PS50225">
    <property type="entry name" value="SOCS"/>
    <property type="match status" value="1"/>
</dbReference>
<dbReference type="PANTHER" id="PTHR16517:SF2">
    <property type="entry name" value="TUBBY-RELATED PROTEIN 4"/>
    <property type="match status" value="1"/>
</dbReference>
<dbReference type="InterPro" id="IPR001496">
    <property type="entry name" value="SOCS_box"/>
</dbReference>
<dbReference type="Gene3D" id="2.130.10.10">
    <property type="entry name" value="YVTN repeat-like/Quinoprotein amine dehydrogenase"/>
    <property type="match status" value="1"/>
</dbReference>
<name>U4U2C3_DENPD</name>
<dbReference type="InterPro" id="IPR036322">
    <property type="entry name" value="WD40_repeat_dom_sf"/>
</dbReference>
<evidence type="ECO:0000259" key="7">
    <source>
        <dbReference type="PROSITE" id="PS50225"/>
    </source>
</evidence>
<comment type="subcellular location">
    <subcellularLocation>
        <location evidence="1">Cytoplasm</location>
    </subcellularLocation>
</comment>
<evidence type="ECO:0000313" key="8">
    <source>
        <dbReference type="EMBL" id="ERL87217.1"/>
    </source>
</evidence>